<keyword evidence="2" id="KW-0597">Phosphoprotein</keyword>
<keyword evidence="7" id="KW-1185">Reference proteome</keyword>
<evidence type="ECO:0000313" key="7">
    <source>
        <dbReference type="Proteomes" id="UP001434883"/>
    </source>
</evidence>
<gene>
    <name evidence="6" type="ORF">XENOCAPTIV_004556</name>
</gene>
<organism evidence="6 7">
    <name type="scientific">Xenoophorus captivus</name>
    <dbReference type="NCBI Taxonomy" id="1517983"/>
    <lineage>
        <taxon>Eukaryota</taxon>
        <taxon>Metazoa</taxon>
        <taxon>Chordata</taxon>
        <taxon>Craniata</taxon>
        <taxon>Vertebrata</taxon>
        <taxon>Euteleostomi</taxon>
        <taxon>Actinopterygii</taxon>
        <taxon>Neopterygii</taxon>
        <taxon>Teleostei</taxon>
        <taxon>Neoteleostei</taxon>
        <taxon>Acanthomorphata</taxon>
        <taxon>Ovalentaria</taxon>
        <taxon>Atherinomorphae</taxon>
        <taxon>Cyprinodontiformes</taxon>
        <taxon>Goodeidae</taxon>
        <taxon>Xenoophorus</taxon>
    </lineage>
</organism>
<evidence type="ECO:0000256" key="1">
    <source>
        <dbReference type="ARBA" id="ARBA00004308"/>
    </source>
</evidence>
<evidence type="ECO:0000256" key="3">
    <source>
        <dbReference type="ARBA" id="ARBA00022737"/>
    </source>
</evidence>
<dbReference type="Proteomes" id="UP001434883">
    <property type="component" value="Unassembled WGS sequence"/>
</dbReference>
<evidence type="ECO:0000256" key="2">
    <source>
        <dbReference type="ARBA" id="ARBA00022553"/>
    </source>
</evidence>
<sequence>MERVPQQRCLSWPETELLHINILGQLLVGRAEVLQSEAKLSECASEQVASYDECVSQQKRAKVVLDDSERIRHTLKVYKSVLEEISVVCDVSTQEERLDQRDQQVKEMQQIITEPLDQLQEAFGLVDVVETDIKAMEKNVSQIRTILDSQENADITQAEKLYHCENKREEEKPENLDIISVSDSPEEMQSLENPGHRRFSQEVESKGHQGENCSEEPGNSISCVKPELDDSIGSQNTGPGSPKLGFKADVCQTFSFETVMDDDIDDEHVTAAAAAQQEPSKQEIFDIKPQISSTVVEAVVGDTRLIPSRPITPFCTKKASDELIEEEDKHLSLSSVNLSHQVPEESSVPTGFASSVLRSQLSFLQYVFQHEPNALKSQEDEWVHLEVRAKALQQRILEEVVASQKKLQDWIHWDHLCGQLGKVLDESEAFISSGEPEGDDDKETVERRLHACKLDESRTVLGTLLDHRAVLQAEPWFGASVRQAGGALELRWKGAYRRTEQEVLRLRNIQESRARFFMPLILQVLRTAVDNCQQVLDLMSQPGPKMVEAEVQAYRLERTTFAENLGSIRLQWLLLQRELDSQVSA</sequence>
<dbReference type="EMBL" id="JAHRIN010033757">
    <property type="protein sequence ID" value="MEQ2202510.1"/>
    <property type="molecule type" value="Genomic_DNA"/>
</dbReference>
<evidence type="ECO:0000313" key="6">
    <source>
        <dbReference type="EMBL" id="MEQ2202510.1"/>
    </source>
</evidence>
<keyword evidence="4" id="KW-0472">Membrane</keyword>
<evidence type="ECO:0000256" key="4">
    <source>
        <dbReference type="ARBA" id="ARBA00023136"/>
    </source>
</evidence>
<protein>
    <submittedName>
        <fullName evidence="6">Uncharacterized protein</fullName>
    </submittedName>
</protein>
<feature type="region of interest" description="Disordered" evidence="5">
    <location>
        <begin position="184"/>
        <end position="244"/>
    </location>
</feature>
<keyword evidence="3" id="KW-0677">Repeat</keyword>
<name>A0ABV0R337_9TELE</name>
<dbReference type="PANTHER" id="PTHR14514:SF4">
    <property type="entry name" value="NESPRIN-2"/>
    <property type="match status" value="1"/>
</dbReference>
<proteinExistence type="predicted"/>
<accession>A0ABV0R337</accession>
<comment type="subcellular location">
    <subcellularLocation>
        <location evidence="1">Endomembrane system</location>
    </subcellularLocation>
</comment>
<evidence type="ECO:0000256" key="5">
    <source>
        <dbReference type="SAM" id="MobiDB-lite"/>
    </source>
</evidence>
<feature type="compositionally biased region" description="Basic and acidic residues" evidence="5">
    <location>
        <begin position="199"/>
        <end position="209"/>
    </location>
</feature>
<comment type="caution">
    <text evidence="6">The sequence shown here is derived from an EMBL/GenBank/DDBJ whole genome shotgun (WGS) entry which is preliminary data.</text>
</comment>
<reference evidence="6 7" key="1">
    <citation type="submission" date="2021-06" db="EMBL/GenBank/DDBJ databases">
        <authorList>
            <person name="Palmer J.M."/>
        </authorList>
    </citation>
    <scope>NUCLEOTIDE SEQUENCE [LARGE SCALE GENOMIC DNA]</scope>
    <source>
        <strain evidence="6 7">XC_2019</strain>
        <tissue evidence="6">Muscle</tissue>
    </source>
</reference>
<dbReference type="PANTHER" id="PTHR14514">
    <property type="entry name" value="PKA ANCHORING PROTEIN"/>
    <property type="match status" value="1"/>
</dbReference>